<evidence type="ECO:0000313" key="3">
    <source>
        <dbReference type="EMBL" id="GAD95337.1"/>
    </source>
</evidence>
<organism evidence="3 4">
    <name type="scientific">Byssochlamys spectabilis (strain No. 5 / NBRC 109023)</name>
    <name type="common">Paecilomyces variotii</name>
    <dbReference type="NCBI Taxonomy" id="1356009"/>
    <lineage>
        <taxon>Eukaryota</taxon>
        <taxon>Fungi</taxon>
        <taxon>Dikarya</taxon>
        <taxon>Ascomycota</taxon>
        <taxon>Pezizomycotina</taxon>
        <taxon>Eurotiomycetes</taxon>
        <taxon>Eurotiomycetidae</taxon>
        <taxon>Eurotiales</taxon>
        <taxon>Thermoascaceae</taxon>
        <taxon>Paecilomyces</taxon>
    </lineage>
</organism>
<protein>
    <submittedName>
        <fullName evidence="3">GPI anchored serine-threonine rich protein</fullName>
    </submittedName>
</protein>
<feature type="signal peptide" evidence="2">
    <location>
        <begin position="1"/>
        <end position="20"/>
    </location>
</feature>
<dbReference type="AlphaFoldDB" id="V5G379"/>
<keyword evidence="2" id="KW-0732">Signal</keyword>
<accession>V5G379</accession>
<gene>
    <name evidence="3" type="ORF">PVAR5_3979</name>
</gene>
<sequence>MRFFTAAAAFLSVSAGLVAAQDTTTAATAQATSSTCAAQNIVDACLKSTTPQLKACASTDWKCLCDQSNNVLTCYNNCPGDPDQFGAQQTKESYCNAAKAYGSSSSTSASKTPGSSPTASGSAAATTGATVAQVTGSSSGSSAKSSGTSTSSGKSSSSTSSKNAASGMTVEAGSLAAAVLVGLGALL</sequence>
<evidence type="ECO:0000256" key="2">
    <source>
        <dbReference type="SAM" id="SignalP"/>
    </source>
</evidence>
<proteinExistence type="predicted"/>
<dbReference type="OrthoDB" id="2507140at2759"/>
<name>V5G379_BYSSN</name>
<keyword evidence="4" id="KW-1185">Reference proteome</keyword>
<feature type="chain" id="PRO_5004736666" evidence="2">
    <location>
        <begin position="21"/>
        <end position="187"/>
    </location>
</feature>
<dbReference type="EMBL" id="BAUL01000122">
    <property type="protein sequence ID" value="GAD95337.1"/>
    <property type="molecule type" value="Genomic_DNA"/>
</dbReference>
<dbReference type="HOGENOM" id="CLU_104756_1_0_1"/>
<feature type="region of interest" description="Disordered" evidence="1">
    <location>
        <begin position="101"/>
        <end position="164"/>
    </location>
</feature>
<reference evidence="4" key="1">
    <citation type="journal article" date="2014" name="Genome Announc.">
        <title>Draft genome sequence of the formaldehyde-resistant fungus Byssochlamys spectabilis No. 5 (anamorph Paecilomyces variotii No. 5) (NBRC109023).</title>
        <authorList>
            <person name="Oka T."/>
            <person name="Ekino K."/>
            <person name="Fukuda K."/>
            <person name="Nomura Y."/>
        </authorList>
    </citation>
    <scope>NUCLEOTIDE SEQUENCE [LARGE SCALE GENOMIC DNA]</scope>
    <source>
        <strain evidence="4">No. 5 / NBRC 109023</strain>
    </source>
</reference>
<evidence type="ECO:0000313" key="4">
    <source>
        <dbReference type="Proteomes" id="UP000018001"/>
    </source>
</evidence>
<dbReference type="Proteomes" id="UP000018001">
    <property type="component" value="Unassembled WGS sequence"/>
</dbReference>
<comment type="caution">
    <text evidence="3">The sequence shown here is derived from an EMBL/GenBank/DDBJ whole genome shotgun (WGS) entry which is preliminary data.</text>
</comment>
<dbReference type="InParanoid" id="V5G379"/>
<evidence type="ECO:0000256" key="1">
    <source>
        <dbReference type="SAM" id="MobiDB-lite"/>
    </source>
</evidence>
<dbReference type="eggNOG" id="ENOG502SEV8">
    <property type="taxonomic scope" value="Eukaryota"/>
</dbReference>